<keyword evidence="4" id="KW-1185">Reference proteome</keyword>
<sequence length="1315" mass="151563">MPCDEESGSTLCEDQPLLSGQASVVSPINISDHHVQLLDISCNKKWIAYVSYYYMVEQTKPKIFVTRRRFTATDLETQEDEMGLGGNLASSTALEHSSIEITDYVTYSTCANSKFLSISNDGKYVALSFYEKDYGSRHLNQRKYINPDCLIFYMDGNLSDLLKIKCQGRAVFLNEEEGYRLAIVSKTTIDIYAELPDIKKVTCMFDLSGFYSNDIHTCSTVSKQDSYIKTVSWANMSYLSFDYDNIKDAENIIMFTRHIRHNILITPFEDTCAVRIWSLSEEGSRLCSFPARYQHVMALSTGHAYAAAYVENSRLVNIYNIKSGLLVYCLRSSEKSDARTFKVSHIRFCYDARYVAMSGLENDNEVVFEVWHLESERSIYRTTAKIVKQEGAEEMISTLRRVEPFVTRDLRNNEKCLKGYYTSYPNGRMTIMCVELKIDESPEGDIVNWKTGTDPQFESKLEVENGLGEFKYIKCGYIKIAHKKYLIRFGKHTVQLWHVVSNGSLITEDDELLYIRAYKGPDYGLGYSFRETWEIQDFDSIRYIGGNLPGRLIVNIRMLHEIDSYHTEEIFLPLEELRPPLDHTIRERKFDHHKLESACQALHYFYMEDPGKSYTNPNWNIIREKTTKIISSSISDIKSDCNFFSTIAGSRTLAMLASFEDGREMIKLILGSKTRISIFGYLRSQSEIDKKNRTKGYGRFDSVPPPKSRGVLINRLQSRNITGSNLPVITKGGIFYRSSMFKPNYRKSSDTTTIAPNENALTVLLDELSHDLYKLLFNRILLDSTIVGPGCLSSLTDTLLYLEEGRKHSLLLSSSAKLSYLEVDQPKLGILKHEYQKMIDSKILQKSDITDVDGLEAHATMEQIKMYKGYSLSWYRLLKIFLEWSHLDIPVNCFVYLYNRRAQYPWSSLPLNSLEELERYARVCSVPITHFNSYGDLYENRPRHTNIKEEESENKCRKKESTFVRVALDRNINDMFQQGDIVLELLLKYKWHRFARSKFILICFIHAIYYVSYCTSVLFAPELYGLDLTEDIFLEHPGQIVSIVLMVVSLLILIVQEFRQLSGKRDKMGYFFSGYNWIDVGAFLLPLFTLIQLCNNWPHFVEVCSISTLVLWTHAILRLRVISHFGVTLEIIIQLSKKIAPLLLIMLLVILAFTQSYIVLLRLEPDEYFRDTFTGVFLSKNSSGTGDVTFEGNVEFTTSSDNGFSNWLTAFYNVWLFIYGVWDPIVEGDAGSSLMVMGLSVVFSLTAVLIFFNMVMIGHFSDVISEIELLWCFKEKYNLKNNPMCLYYLASEEAILEKRQKLVEETDELKKKLEI</sequence>
<proteinExistence type="predicted"/>
<dbReference type="EMBL" id="JAEPRE010000050">
    <property type="protein sequence ID" value="KAG2234573.1"/>
    <property type="molecule type" value="Genomic_DNA"/>
</dbReference>
<dbReference type="GO" id="GO:0005886">
    <property type="term" value="C:plasma membrane"/>
    <property type="evidence" value="ECO:0007669"/>
    <property type="project" value="TreeGrafter"/>
</dbReference>
<protein>
    <recommendedName>
        <fullName evidence="5">Ion transport domain-containing protein</fullName>
    </recommendedName>
</protein>
<dbReference type="PANTHER" id="PTHR10582:SF2">
    <property type="entry name" value="INACTIVE"/>
    <property type="match status" value="1"/>
</dbReference>
<evidence type="ECO:0000313" key="3">
    <source>
        <dbReference type="EMBL" id="KAG2234573.1"/>
    </source>
</evidence>
<gene>
    <name evidence="3" type="ORF">INT48_000476</name>
</gene>
<keyword evidence="2" id="KW-0812">Transmembrane</keyword>
<dbReference type="Proteomes" id="UP000613177">
    <property type="component" value="Unassembled WGS sequence"/>
</dbReference>
<feature type="transmembrane region" description="Helical" evidence="2">
    <location>
        <begin position="1040"/>
        <end position="1058"/>
    </location>
</feature>
<evidence type="ECO:0000313" key="4">
    <source>
        <dbReference type="Proteomes" id="UP000613177"/>
    </source>
</evidence>
<evidence type="ECO:0000256" key="2">
    <source>
        <dbReference type="SAM" id="Phobius"/>
    </source>
</evidence>
<evidence type="ECO:0008006" key="5">
    <source>
        <dbReference type="Google" id="ProtNLM"/>
    </source>
</evidence>
<dbReference type="PANTHER" id="PTHR10582">
    <property type="entry name" value="TRANSIENT RECEPTOR POTENTIAL ION CHANNEL PROTEIN"/>
    <property type="match status" value="1"/>
</dbReference>
<dbReference type="GO" id="GO:0005216">
    <property type="term" value="F:monoatomic ion channel activity"/>
    <property type="evidence" value="ECO:0007669"/>
    <property type="project" value="InterPro"/>
</dbReference>
<keyword evidence="2" id="KW-0472">Membrane</keyword>
<dbReference type="InterPro" id="IPR024862">
    <property type="entry name" value="TRPV"/>
</dbReference>
<reference evidence="3" key="1">
    <citation type="submission" date="2021-01" db="EMBL/GenBank/DDBJ databases">
        <title>Metabolic potential, ecology and presence of endohyphal bacteria is reflected in genomic diversity of Mucoromycotina.</title>
        <authorList>
            <person name="Muszewska A."/>
            <person name="Okrasinska A."/>
            <person name="Steczkiewicz K."/>
            <person name="Drgas O."/>
            <person name="Orlowska M."/>
            <person name="Perlinska-Lenart U."/>
            <person name="Aleksandrzak-Piekarczyk T."/>
            <person name="Szatraj K."/>
            <person name="Zielenkiewicz U."/>
            <person name="Pilsyk S."/>
            <person name="Malc E."/>
            <person name="Mieczkowski P."/>
            <person name="Kruszewska J.S."/>
            <person name="Biernat P."/>
            <person name="Pawlowska J."/>
        </authorList>
    </citation>
    <scope>NUCLEOTIDE SEQUENCE</scope>
    <source>
        <strain evidence="3">WA0000018081</strain>
    </source>
</reference>
<feature type="transmembrane region" description="Helical" evidence="2">
    <location>
        <begin position="1139"/>
        <end position="1160"/>
    </location>
</feature>
<feature type="transmembrane region" description="Helical" evidence="2">
    <location>
        <begin position="1204"/>
        <end position="1222"/>
    </location>
</feature>
<feature type="transmembrane region" description="Helical" evidence="2">
    <location>
        <begin position="1234"/>
        <end position="1257"/>
    </location>
</feature>
<dbReference type="GO" id="GO:0098703">
    <property type="term" value="P:calcium ion import across plasma membrane"/>
    <property type="evidence" value="ECO:0007669"/>
    <property type="project" value="TreeGrafter"/>
</dbReference>
<accession>A0A8H7SUC6</accession>
<comment type="caution">
    <text evidence="3">The sequence shown here is derived from an EMBL/GenBank/DDBJ whole genome shotgun (WGS) entry which is preliminary data.</text>
</comment>
<keyword evidence="1" id="KW-0677">Repeat</keyword>
<name>A0A8H7SUC6_9FUNG</name>
<keyword evidence="2" id="KW-1133">Transmembrane helix</keyword>
<evidence type="ECO:0000256" key="1">
    <source>
        <dbReference type="ARBA" id="ARBA00022737"/>
    </source>
</evidence>
<feature type="transmembrane region" description="Helical" evidence="2">
    <location>
        <begin position="999"/>
        <end position="1020"/>
    </location>
</feature>
<feature type="transmembrane region" description="Helical" evidence="2">
    <location>
        <begin position="1070"/>
        <end position="1091"/>
    </location>
</feature>
<organism evidence="3 4">
    <name type="scientific">Thamnidium elegans</name>
    <dbReference type="NCBI Taxonomy" id="101142"/>
    <lineage>
        <taxon>Eukaryota</taxon>
        <taxon>Fungi</taxon>
        <taxon>Fungi incertae sedis</taxon>
        <taxon>Mucoromycota</taxon>
        <taxon>Mucoromycotina</taxon>
        <taxon>Mucoromycetes</taxon>
        <taxon>Mucorales</taxon>
        <taxon>Mucorineae</taxon>
        <taxon>Mucoraceae</taxon>
        <taxon>Thamnidium</taxon>
    </lineage>
</organism>